<accession>A0A8X7V5G5</accession>
<dbReference type="EMBL" id="JAAMPC010000007">
    <property type="protein sequence ID" value="KAG2302984.1"/>
    <property type="molecule type" value="Genomic_DNA"/>
</dbReference>
<gene>
    <name evidence="2" type="ORF">Bca52824_031635</name>
</gene>
<evidence type="ECO:0000313" key="3">
    <source>
        <dbReference type="Proteomes" id="UP000886595"/>
    </source>
</evidence>
<sequence length="85" mass="10000">MKDLGYRKSGEGKKTMGITTAPIEHRWLPNRIIRDYTVARCLNQLNDRRRCIFSVTPASEVSRGRQHHFQKKEIRIPTNPSRHSR</sequence>
<dbReference type="Proteomes" id="UP000886595">
    <property type="component" value="Unassembled WGS sequence"/>
</dbReference>
<evidence type="ECO:0000256" key="1">
    <source>
        <dbReference type="SAM" id="MobiDB-lite"/>
    </source>
</evidence>
<protein>
    <submittedName>
        <fullName evidence="2">Uncharacterized protein</fullName>
    </submittedName>
</protein>
<keyword evidence="3" id="KW-1185">Reference proteome</keyword>
<comment type="caution">
    <text evidence="2">The sequence shown here is derived from an EMBL/GenBank/DDBJ whole genome shotgun (WGS) entry which is preliminary data.</text>
</comment>
<evidence type="ECO:0000313" key="2">
    <source>
        <dbReference type="EMBL" id="KAG2302984.1"/>
    </source>
</evidence>
<feature type="region of interest" description="Disordered" evidence="1">
    <location>
        <begin position="62"/>
        <end position="85"/>
    </location>
</feature>
<dbReference type="AlphaFoldDB" id="A0A8X7V5G5"/>
<organism evidence="2 3">
    <name type="scientific">Brassica carinata</name>
    <name type="common">Ethiopian mustard</name>
    <name type="synonym">Abyssinian cabbage</name>
    <dbReference type="NCBI Taxonomy" id="52824"/>
    <lineage>
        <taxon>Eukaryota</taxon>
        <taxon>Viridiplantae</taxon>
        <taxon>Streptophyta</taxon>
        <taxon>Embryophyta</taxon>
        <taxon>Tracheophyta</taxon>
        <taxon>Spermatophyta</taxon>
        <taxon>Magnoliopsida</taxon>
        <taxon>eudicotyledons</taxon>
        <taxon>Gunneridae</taxon>
        <taxon>Pentapetalae</taxon>
        <taxon>rosids</taxon>
        <taxon>malvids</taxon>
        <taxon>Brassicales</taxon>
        <taxon>Brassicaceae</taxon>
        <taxon>Brassiceae</taxon>
        <taxon>Brassica</taxon>
    </lineage>
</organism>
<name>A0A8X7V5G5_BRACI</name>
<proteinExistence type="predicted"/>
<reference evidence="2 3" key="1">
    <citation type="submission" date="2020-02" db="EMBL/GenBank/DDBJ databases">
        <authorList>
            <person name="Ma Q."/>
            <person name="Huang Y."/>
            <person name="Song X."/>
            <person name="Pei D."/>
        </authorList>
    </citation>
    <scope>NUCLEOTIDE SEQUENCE [LARGE SCALE GENOMIC DNA]</scope>
    <source>
        <strain evidence="2">Sxm20200214</strain>
        <tissue evidence="2">Leaf</tissue>
    </source>
</reference>